<dbReference type="AlphaFoldDB" id="A0A0H3A7G5"/>
<organism evidence="1 2">
    <name type="scientific">Nitratidesulfovibrio vulgaris (strain DP4)</name>
    <name type="common">Desulfovibrio vulgaris</name>
    <dbReference type="NCBI Taxonomy" id="391774"/>
    <lineage>
        <taxon>Bacteria</taxon>
        <taxon>Pseudomonadati</taxon>
        <taxon>Thermodesulfobacteriota</taxon>
        <taxon>Desulfovibrionia</taxon>
        <taxon>Desulfovibrionales</taxon>
        <taxon>Desulfovibrionaceae</taxon>
        <taxon>Nitratidesulfovibrio</taxon>
    </lineage>
</organism>
<dbReference type="SUPFAM" id="SSF53335">
    <property type="entry name" value="S-adenosyl-L-methionine-dependent methyltransferases"/>
    <property type="match status" value="1"/>
</dbReference>
<sequence>MRQDVEGDVTMMPIADWCTDRVRSNTCMHEEGTQWYAPAIAGASSVAAALYDVNTYAAVLDVLERLEDDDYAVYLRRFMRQGMARYGAHWRYADICTVLHTLSRFLRVENYLEIGVRRGRSLAMVLDASPAASAVGFDLWMQDYAGMANPGPDHVAREMARLGHTGGLAFVSGDSAQTVPAYFAQNPAATFDLITVDGDHSPEGAMRDLVTVLPRLRVGGALVFDDIAHPELGYLYDIWRRVVQSQPNMSCHAFTEVGYGVAFAVRMR</sequence>
<evidence type="ECO:0000313" key="1">
    <source>
        <dbReference type="EMBL" id="ABM27398.1"/>
    </source>
</evidence>
<name>A0A0H3A7G5_NITV4</name>
<reference evidence="2" key="1">
    <citation type="journal article" date="2009" name="Environ. Microbiol.">
        <title>Contribution of mobile genetic elements to Desulfovibrio vulgaris genome plasticity.</title>
        <authorList>
            <person name="Walker C.B."/>
            <person name="Stolyar S."/>
            <person name="Chivian D."/>
            <person name="Pinel N."/>
            <person name="Gabster J.A."/>
            <person name="Dehal P.S."/>
            <person name="He Z."/>
            <person name="Yang Z.K."/>
            <person name="Yen H.C."/>
            <person name="Zhou J."/>
            <person name="Wall J.D."/>
            <person name="Hazen T.C."/>
            <person name="Arkin A.P."/>
            <person name="Stahl D.A."/>
        </authorList>
    </citation>
    <scope>NUCLEOTIDE SEQUENCE [LARGE SCALE GENOMIC DNA]</scope>
    <source>
        <strain evidence="2">DP4</strain>
    </source>
</reference>
<accession>A0A0H3A7G5</accession>
<dbReference type="KEGG" id="dvl:Dvul_0375"/>
<dbReference type="Pfam" id="PF13578">
    <property type="entry name" value="Methyltransf_24"/>
    <property type="match status" value="1"/>
</dbReference>
<protein>
    <submittedName>
        <fullName evidence="1">Uncharacterized protein</fullName>
    </submittedName>
</protein>
<dbReference type="InterPro" id="IPR029063">
    <property type="entry name" value="SAM-dependent_MTases_sf"/>
</dbReference>
<dbReference type="Gene3D" id="3.40.50.150">
    <property type="entry name" value="Vaccinia Virus protein VP39"/>
    <property type="match status" value="1"/>
</dbReference>
<evidence type="ECO:0000313" key="2">
    <source>
        <dbReference type="Proteomes" id="UP000009173"/>
    </source>
</evidence>
<dbReference type="EMBL" id="CP000527">
    <property type="protein sequence ID" value="ABM27398.1"/>
    <property type="molecule type" value="Genomic_DNA"/>
</dbReference>
<dbReference type="Proteomes" id="UP000009173">
    <property type="component" value="Chromosome"/>
</dbReference>
<proteinExistence type="predicted"/>
<dbReference type="HOGENOM" id="CLU_1037198_0_0_7"/>
<gene>
    <name evidence="1" type="ordered locus">Dvul_0375</name>
</gene>